<dbReference type="AlphaFoldDB" id="A0A0V0HTN3"/>
<accession>A0A0V0HTN3</accession>
<proteinExistence type="predicted"/>
<reference evidence="1" key="1">
    <citation type="submission" date="2015-12" db="EMBL/GenBank/DDBJ databases">
        <title>Gene expression during late stages of embryo sac development: a critical building block for successful pollen-pistil interactions.</title>
        <authorList>
            <person name="Liu Y."/>
            <person name="Joly V."/>
            <person name="Sabar M."/>
            <person name="Matton D.P."/>
        </authorList>
    </citation>
    <scope>NUCLEOTIDE SEQUENCE</scope>
</reference>
<dbReference type="EMBL" id="GEDG01015310">
    <property type="protein sequence ID" value="JAP23588.1"/>
    <property type="molecule type" value="Transcribed_RNA"/>
</dbReference>
<evidence type="ECO:0000313" key="1">
    <source>
        <dbReference type="EMBL" id="JAP23588.1"/>
    </source>
</evidence>
<sequence length="88" mass="10315">MSFKCSLIPITCGNNQANHFQDSSLLFLNPMIILKDVSNYCIKKMLVTILNSKFLSLFQIVKIIFMKFPIRLVYHFANIYYLLFSSLR</sequence>
<organism evidence="1">
    <name type="scientific">Solanum chacoense</name>
    <name type="common">Chaco potato</name>
    <dbReference type="NCBI Taxonomy" id="4108"/>
    <lineage>
        <taxon>Eukaryota</taxon>
        <taxon>Viridiplantae</taxon>
        <taxon>Streptophyta</taxon>
        <taxon>Embryophyta</taxon>
        <taxon>Tracheophyta</taxon>
        <taxon>Spermatophyta</taxon>
        <taxon>Magnoliopsida</taxon>
        <taxon>eudicotyledons</taxon>
        <taxon>Gunneridae</taxon>
        <taxon>Pentapetalae</taxon>
        <taxon>asterids</taxon>
        <taxon>lamiids</taxon>
        <taxon>Solanales</taxon>
        <taxon>Solanaceae</taxon>
        <taxon>Solanoideae</taxon>
        <taxon>Solaneae</taxon>
        <taxon>Solanum</taxon>
    </lineage>
</organism>
<protein>
    <submittedName>
        <fullName evidence="1">Putative ovule protein</fullName>
    </submittedName>
</protein>
<name>A0A0V0HTN3_SOLCH</name>